<dbReference type="InterPro" id="IPR011990">
    <property type="entry name" value="TPR-like_helical_dom_sf"/>
</dbReference>
<sequence>MLVLALAACTVRTVSTDISDIDLIESESSLRTGVPAADDLLNQAEDARRAGDYSAAVNHLERGIRMAPRSPSLYLALAKTRLAMGQYGSATQMAQRTVSLLPAKPRGAEQTAKAEAWIVIAQAREKQGDFDGAERARASAQAVW</sequence>
<evidence type="ECO:0000313" key="2">
    <source>
        <dbReference type="Proteomes" id="UP000235116"/>
    </source>
</evidence>
<organism evidence="1 2">
    <name type="scientific">Ketobacter alkanivorans</name>
    <dbReference type="NCBI Taxonomy" id="1917421"/>
    <lineage>
        <taxon>Bacteria</taxon>
        <taxon>Pseudomonadati</taxon>
        <taxon>Pseudomonadota</taxon>
        <taxon>Gammaproteobacteria</taxon>
        <taxon>Pseudomonadales</taxon>
        <taxon>Ketobacteraceae</taxon>
        <taxon>Ketobacter</taxon>
    </lineage>
</organism>
<dbReference type="EMBL" id="CP022684">
    <property type="protein sequence ID" value="AUM13906.1"/>
    <property type="molecule type" value="Genomic_DNA"/>
</dbReference>
<reference evidence="2" key="1">
    <citation type="submission" date="2017-08" db="EMBL/GenBank/DDBJ databases">
        <title>Direct submision.</title>
        <authorList>
            <person name="Kim S.-J."/>
            <person name="Rhee S.-K."/>
        </authorList>
    </citation>
    <scope>NUCLEOTIDE SEQUENCE [LARGE SCALE GENOMIC DNA]</scope>
    <source>
        <strain evidence="2">GI5</strain>
    </source>
</reference>
<dbReference type="SUPFAM" id="SSF48452">
    <property type="entry name" value="TPR-like"/>
    <property type="match status" value="1"/>
</dbReference>
<evidence type="ECO:0000313" key="1">
    <source>
        <dbReference type="EMBL" id="AUM13906.1"/>
    </source>
</evidence>
<keyword evidence="2" id="KW-1185">Reference proteome</keyword>
<accession>A0A2K9LNH0</accession>
<dbReference type="Pfam" id="PF14559">
    <property type="entry name" value="TPR_19"/>
    <property type="match status" value="1"/>
</dbReference>
<name>A0A2K9LNH0_9GAMM</name>
<dbReference type="Gene3D" id="1.25.40.10">
    <property type="entry name" value="Tetratricopeptide repeat domain"/>
    <property type="match status" value="1"/>
</dbReference>
<dbReference type="KEGG" id="kak:Kalk_16380"/>
<proteinExistence type="predicted"/>
<dbReference type="AlphaFoldDB" id="A0A2K9LNH0"/>
<gene>
    <name evidence="1" type="ORF">Kalk_16380</name>
</gene>
<dbReference type="Proteomes" id="UP000235116">
    <property type="component" value="Chromosome"/>
</dbReference>
<protein>
    <submittedName>
        <fullName evidence="1">Uncharacterized protein</fullName>
    </submittedName>
</protein>